<gene>
    <name evidence="7" type="ORF">SAMN02745823_03732</name>
</gene>
<proteinExistence type="predicted"/>
<keyword evidence="2" id="KW-0813">Transport</keyword>
<feature type="transmembrane region" description="Helical" evidence="6">
    <location>
        <begin position="48"/>
        <end position="66"/>
    </location>
</feature>
<accession>A0A1M5ZHA2</accession>
<protein>
    <submittedName>
        <fullName evidence="7">Manganese transport protein</fullName>
    </submittedName>
</protein>
<evidence type="ECO:0000256" key="1">
    <source>
        <dbReference type="ARBA" id="ARBA00004141"/>
    </source>
</evidence>
<dbReference type="AlphaFoldDB" id="A0A1M5ZHA2"/>
<dbReference type="RefSeq" id="WP_073082944.1">
    <property type="nucleotide sequence ID" value="NZ_FQXV01000021.1"/>
</dbReference>
<feature type="transmembrane region" description="Helical" evidence="6">
    <location>
        <begin position="354"/>
        <end position="374"/>
    </location>
</feature>
<dbReference type="GO" id="GO:0005384">
    <property type="term" value="F:manganese ion transmembrane transporter activity"/>
    <property type="evidence" value="ECO:0007669"/>
    <property type="project" value="TreeGrafter"/>
</dbReference>
<keyword evidence="8" id="KW-1185">Reference proteome</keyword>
<evidence type="ECO:0000256" key="5">
    <source>
        <dbReference type="ARBA" id="ARBA00023136"/>
    </source>
</evidence>
<dbReference type="InterPro" id="IPR001046">
    <property type="entry name" value="NRAMP_fam"/>
</dbReference>
<dbReference type="PANTHER" id="PTHR11706">
    <property type="entry name" value="SOLUTE CARRIER PROTEIN FAMILY 11 MEMBER"/>
    <property type="match status" value="1"/>
</dbReference>
<feature type="transmembrane region" description="Helical" evidence="6">
    <location>
        <begin position="154"/>
        <end position="173"/>
    </location>
</feature>
<dbReference type="OrthoDB" id="9787548at2"/>
<feature type="transmembrane region" description="Helical" evidence="6">
    <location>
        <begin position="394"/>
        <end position="416"/>
    </location>
</feature>
<keyword evidence="5 6" id="KW-0472">Membrane</keyword>
<dbReference type="Pfam" id="PF01566">
    <property type="entry name" value="Nramp"/>
    <property type="match status" value="1"/>
</dbReference>
<evidence type="ECO:0000256" key="2">
    <source>
        <dbReference type="ARBA" id="ARBA00022448"/>
    </source>
</evidence>
<feature type="transmembrane region" description="Helical" evidence="6">
    <location>
        <begin position="12"/>
        <end position="33"/>
    </location>
</feature>
<dbReference type="GO" id="GO:0005886">
    <property type="term" value="C:plasma membrane"/>
    <property type="evidence" value="ECO:0007669"/>
    <property type="project" value="TreeGrafter"/>
</dbReference>
<keyword evidence="3 6" id="KW-0812">Transmembrane</keyword>
<evidence type="ECO:0000313" key="8">
    <source>
        <dbReference type="Proteomes" id="UP000183995"/>
    </source>
</evidence>
<dbReference type="PANTHER" id="PTHR11706:SF33">
    <property type="entry name" value="NATURAL RESISTANCE-ASSOCIATED MACROPHAGE PROTEIN 2"/>
    <property type="match status" value="1"/>
</dbReference>
<feature type="transmembrane region" description="Helical" evidence="6">
    <location>
        <begin position="241"/>
        <end position="265"/>
    </location>
</feature>
<evidence type="ECO:0000256" key="3">
    <source>
        <dbReference type="ARBA" id="ARBA00022692"/>
    </source>
</evidence>
<feature type="transmembrane region" description="Helical" evidence="6">
    <location>
        <begin position="126"/>
        <end position="142"/>
    </location>
</feature>
<evidence type="ECO:0000313" key="7">
    <source>
        <dbReference type="EMBL" id="SHI23524.1"/>
    </source>
</evidence>
<feature type="transmembrane region" description="Helical" evidence="6">
    <location>
        <begin position="193"/>
        <end position="212"/>
    </location>
</feature>
<comment type="subcellular location">
    <subcellularLocation>
        <location evidence="1">Membrane</location>
        <topology evidence="1">Multi-pass membrane protein</topology>
    </subcellularLocation>
</comment>
<feature type="transmembrane region" description="Helical" evidence="6">
    <location>
        <begin position="328"/>
        <end position="348"/>
    </location>
</feature>
<keyword evidence="4 6" id="KW-1133">Transmembrane helix</keyword>
<dbReference type="PRINTS" id="PR00447">
    <property type="entry name" value="NATRESASSCMP"/>
</dbReference>
<dbReference type="STRING" id="1123282.SAMN02745823_03732"/>
<dbReference type="EMBL" id="FQXV01000021">
    <property type="protein sequence ID" value="SHI23524.1"/>
    <property type="molecule type" value="Genomic_DNA"/>
</dbReference>
<name>A0A1M5ZHA2_9FIRM</name>
<reference evidence="7 8" key="1">
    <citation type="submission" date="2016-11" db="EMBL/GenBank/DDBJ databases">
        <authorList>
            <person name="Jaros S."/>
            <person name="Januszkiewicz K."/>
            <person name="Wedrychowicz H."/>
        </authorList>
    </citation>
    <scope>NUCLEOTIDE SEQUENCE [LARGE SCALE GENOMIC DNA]</scope>
    <source>
        <strain evidence="7 8">DSM 10068</strain>
    </source>
</reference>
<organism evidence="7 8">
    <name type="scientific">Sporobacter termitidis DSM 10068</name>
    <dbReference type="NCBI Taxonomy" id="1123282"/>
    <lineage>
        <taxon>Bacteria</taxon>
        <taxon>Bacillati</taxon>
        <taxon>Bacillota</taxon>
        <taxon>Clostridia</taxon>
        <taxon>Eubacteriales</taxon>
        <taxon>Oscillospiraceae</taxon>
        <taxon>Sporobacter</taxon>
    </lineage>
</organism>
<evidence type="ECO:0000256" key="6">
    <source>
        <dbReference type="SAM" id="Phobius"/>
    </source>
</evidence>
<evidence type="ECO:0000256" key="4">
    <source>
        <dbReference type="ARBA" id="ARBA00022989"/>
    </source>
</evidence>
<feature type="transmembrane region" description="Helical" evidence="6">
    <location>
        <begin position="285"/>
        <end position="316"/>
    </location>
</feature>
<dbReference type="NCBIfam" id="NF037982">
    <property type="entry name" value="Nramp_1"/>
    <property type="match status" value="1"/>
</dbReference>
<dbReference type="GO" id="GO:0015086">
    <property type="term" value="F:cadmium ion transmembrane transporter activity"/>
    <property type="evidence" value="ECO:0007669"/>
    <property type="project" value="TreeGrafter"/>
</dbReference>
<sequence length="418" mass="45243">MKFNLLKKHAPNAKALSFLRYIGPGLLVTVGFIDPGNWASNIAAGADYGYALLWMVTLSTVMLIVLQHNAAHLGIVTGKCLSEAATENIRPWLKNAILTSALLASVSTALAELLGGAIALNMLFKIPLKLGAVMVLAVVLFLQFTNSYKKIEKIIIGFVSLIGLSFLYEMLIVHVDWRAAAAGWVTPAFPPGAMPVIMSVLGAVVMPHNLFLHSEIIQSRQWNLEDELIIRRQLKYEFADTLLSMIIGWAINSAMILMAATTFFVKSMPVNDLAQAQTMLQPLLGGGAAAVFAVALLFAGISSSLTAGMAGGSIFAGMFGEPYDIKDVHSKIGVLLTMVPAVVIIFFIRSPFDGLVYSQMLLSIQLPITIFTQIYLTSSKKVMGKYANSVTDKILLWTFAVIVTALNLWLLASTIFGL</sequence>
<dbReference type="Proteomes" id="UP000183995">
    <property type="component" value="Unassembled WGS sequence"/>
</dbReference>
<feature type="transmembrane region" description="Helical" evidence="6">
    <location>
        <begin position="96"/>
        <end position="120"/>
    </location>
</feature>
<dbReference type="GO" id="GO:0034755">
    <property type="term" value="P:iron ion transmembrane transport"/>
    <property type="evidence" value="ECO:0007669"/>
    <property type="project" value="TreeGrafter"/>
</dbReference>